<accession>A0A3A1YU82</accession>
<keyword evidence="2" id="KW-1185">Reference proteome</keyword>
<evidence type="ECO:0000313" key="2">
    <source>
        <dbReference type="Proteomes" id="UP000265916"/>
    </source>
</evidence>
<dbReference type="AlphaFoldDB" id="A0A3A1YU82"/>
<sequence length="328" mass="37041">MLKIRTQTYALTAKFAQVANVNKAVNIVYFHGFTMHDNNYGLVLTMYKAGLIDFIPGSSEEQMFAAKLDNQFATDLVDTESLHKVDAKIATLAQQAPVNKPTFDEQGNPNYGILVTVSFDYTTDAGCSLETFLKQLAQILGQRKSVLFAYSYGILIAQFVLDKFSNFPEEKILAFHRIVAAYGLNGSLLPYDDQYSINPEQAIQTAVNWSCKAISAFAMNMGMPQEQIALIRKRAKNVDDEVFKAQKQTLVELYAVSQYYRELLDKQILLNKWRSFQAATDDKIFPVENLLKLGRTYKLQVRTVRGEHYLSPADLVDIISASTCYEEI</sequence>
<dbReference type="Proteomes" id="UP000265916">
    <property type="component" value="Unassembled WGS sequence"/>
</dbReference>
<protein>
    <submittedName>
        <fullName evidence="1">Uncharacterized protein</fullName>
    </submittedName>
</protein>
<dbReference type="OrthoDB" id="5673869at2"/>
<gene>
    <name evidence="1" type="ORF">CKF58_01315</name>
</gene>
<reference evidence="1 2" key="1">
    <citation type="submission" date="2017-08" db="EMBL/GenBank/DDBJ databases">
        <title>Reclassification of Bisgaard taxon 37 and 44.</title>
        <authorList>
            <person name="Christensen H."/>
        </authorList>
    </citation>
    <scope>NUCLEOTIDE SEQUENCE [LARGE SCALE GENOMIC DNA]</scope>
    <source>
        <strain evidence="1 2">111</strain>
    </source>
</reference>
<dbReference type="EMBL" id="NRJG01000021">
    <property type="protein sequence ID" value="RIY39994.1"/>
    <property type="molecule type" value="Genomic_DNA"/>
</dbReference>
<name>A0A3A1YU82_9GAMM</name>
<comment type="caution">
    <text evidence="1">The sequence shown here is derived from an EMBL/GenBank/DDBJ whole genome shotgun (WGS) entry which is preliminary data.</text>
</comment>
<organism evidence="1 2">
    <name type="scientific">Psittacicella hinzii</name>
    <dbReference type="NCBI Taxonomy" id="2028575"/>
    <lineage>
        <taxon>Bacteria</taxon>
        <taxon>Pseudomonadati</taxon>
        <taxon>Pseudomonadota</taxon>
        <taxon>Gammaproteobacteria</taxon>
        <taxon>Pasteurellales</taxon>
        <taxon>Psittacicellaceae</taxon>
        <taxon>Psittacicella</taxon>
    </lineage>
</organism>
<proteinExistence type="predicted"/>
<evidence type="ECO:0000313" key="1">
    <source>
        <dbReference type="EMBL" id="RIY39994.1"/>
    </source>
</evidence>
<dbReference type="RefSeq" id="WP_119530188.1">
    <property type="nucleotide sequence ID" value="NZ_JBHSSP010000032.1"/>
</dbReference>